<keyword evidence="2" id="KW-1133">Transmembrane helix</keyword>
<evidence type="ECO:0000256" key="1">
    <source>
        <dbReference type="SAM" id="MobiDB-lite"/>
    </source>
</evidence>
<feature type="compositionally biased region" description="Pro residues" evidence="1">
    <location>
        <begin position="1"/>
        <end position="13"/>
    </location>
</feature>
<accession>A0ABV4UM26</accession>
<evidence type="ECO:0000313" key="5">
    <source>
        <dbReference type="Proteomes" id="UP001575652"/>
    </source>
</evidence>
<comment type="caution">
    <text evidence="4">The sequence shown here is derived from an EMBL/GenBank/DDBJ whole genome shotgun (WGS) entry which is preliminary data.</text>
</comment>
<keyword evidence="5" id="KW-1185">Reference proteome</keyword>
<dbReference type="PANTHER" id="PTHR30590">
    <property type="entry name" value="INNER MEMBRANE PROTEIN"/>
    <property type="match status" value="1"/>
</dbReference>
<dbReference type="Proteomes" id="UP001575652">
    <property type="component" value="Unassembled WGS sequence"/>
</dbReference>
<dbReference type="EMBL" id="JBHDLJ010000006">
    <property type="protein sequence ID" value="MFB0834694.1"/>
    <property type="molecule type" value="Genomic_DNA"/>
</dbReference>
<feature type="transmembrane region" description="Helical" evidence="2">
    <location>
        <begin position="205"/>
        <end position="224"/>
    </location>
</feature>
<protein>
    <submittedName>
        <fullName evidence="4">Heparan-alpha-glucosaminide N-acetyltransferase domain-containing protein</fullName>
    </submittedName>
</protein>
<feature type="transmembrane region" description="Helical" evidence="2">
    <location>
        <begin position="152"/>
        <end position="170"/>
    </location>
</feature>
<organism evidence="4 5">
    <name type="scientific">Arthrobacter halodurans</name>
    <dbReference type="NCBI Taxonomy" id="516699"/>
    <lineage>
        <taxon>Bacteria</taxon>
        <taxon>Bacillati</taxon>
        <taxon>Actinomycetota</taxon>
        <taxon>Actinomycetes</taxon>
        <taxon>Micrococcales</taxon>
        <taxon>Micrococcaceae</taxon>
        <taxon>Arthrobacter</taxon>
    </lineage>
</organism>
<dbReference type="PANTHER" id="PTHR30590:SF3">
    <property type="entry name" value="HYPOTHETICAL MEMBRANE SPANNING PROTEIN"/>
    <property type="match status" value="1"/>
</dbReference>
<feature type="transmembrane region" description="Helical" evidence="2">
    <location>
        <begin position="126"/>
        <end position="145"/>
    </location>
</feature>
<dbReference type="InterPro" id="IPR052529">
    <property type="entry name" value="Bact_Transport_Assoc"/>
</dbReference>
<feature type="transmembrane region" description="Helical" evidence="2">
    <location>
        <begin position="330"/>
        <end position="351"/>
    </location>
</feature>
<evidence type="ECO:0000259" key="3">
    <source>
        <dbReference type="Pfam" id="PF07786"/>
    </source>
</evidence>
<feature type="transmembrane region" description="Helical" evidence="2">
    <location>
        <begin position="98"/>
        <end position="120"/>
    </location>
</feature>
<name>A0ABV4UM26_9MICC</name>
<gene>
    <name evidence="4" type="ORF">ACETWP_08850</name>
</gene>
<feature type="transmembrane region" description="Helical" evidence="2">
    <location>
        <begin position="63"/>
        <end position="86"/>
    </location>
</feature>
<feature type="region of interest" description="Disordered" evidence="1">
    <location>
        <begin position="1"/>
        <end position="32"/>
    </location>
</feature>
<sequence>MSPRPETSPPPDNDPVSARTRPSPTGPGGSHRVVGVDVARGVALIGIVVLNILPMEGEGDPQFVYVLFGGRAAALFALIAGISIALQSGGRRPPSGRAMTATRAALALRALMIIGIGLLLGPTDTTVGIILPYYGVLFLLAVPLLSLGRRTLFALAVAFAVLGPMAMQLVRARWTNMTHIDDNYTFALAAAHPGIFLTDMLLTGIYPALPWLAYICVGLAIGRLDLASRKLGATLLAAGTALAASMWLLSEFLLGPAGGYERLIAATPLLNEEEINEILTFGGTLPATSGWWLAILARETSTPLTILSTLGTSLAVLGAILLLVPHLGRTIVPLAAAGSMTLTLYSAHVIIQATEILDTERPIMSLTIQCIVFLLAAVLWRNAVGKGPLEAVLAAATGWLRTLVLTGRRPTPPNQT</sequence>
<keyword evidence="2" id="KW-0812">Transmembrane</keyword>
<feature type="transmembrane region" description="Helical" evidence="2">
    <location>
        <begin position="363"/>
        <end position="380"/>
    </location>
</feature>
<dbReference type="InterPro" id="IPR012429">
    <property type="entry name" value="HGSNAT_cat"/>
</dbReference>
<feature type="transmembrane region" description="Helical" evidence="2">
    <location>
        <begin position="231"/>
        <end position="249"/>
    </location>
</feature>
<evidence type="ECO:0000313" key="4">
    <source>
        <dbReference type="EMBL" id="MFB0834694.1"/>
    </source>
</evidence>
<dbReference type="Pfam" id="PF07786">
    <property type="entry name" value="HGSNAT_cat"/>
    <property type="match status" value="1"/>
</dbReference>
<feature type="transmembrane region" description="Helical" evidence="2">
    <location>
        <begin position="304"/>
        <end position="324"/>
    </location>
</feature>
<keyword evidence="2" id="KW-0472">Membrane</keyword>
<evidence type="ECO:0000256" key="2">
    <source>
        <dbReference type="SAM" id="Phobius"/>
    </source>
</evidence>
<feature type="domain" description="Heparan-alpha-glucosaminide N-acetyltransferase catalytic" evidence="3">
    <location>
        <begin position="32"/>
        <end position="230"/>
    </location>
</feature>
<proteinExistence type="predicted"/>
<dbReference type="RefSeq" id="WP_373971869.1">
    <property type="nucleotide sequence ID" value="NZ_JBHDLJ010000006.1"/>
</dbReference>
<reference evidence="4 5" key="1">
    <citation type="submission" date="2024-09" db="EMBL/GenBank/DDBJ databases">
        <authorList>
            <person name="Salinas-Garcia M.A."/>
            <person name="Prieme A."/>
        </authorList>
    </citation>
    <scope>NUCLEOTIDE SEQUENCE [LARGE SCALE GENOMIC DNA]</scope>
    <source>
        <strain evidence="4 5">DSM 21081</strain>
    </source>
</reference>